<evidence type="ECO:0000313" key="3">
    <source>
        <dbReference type="EMBL" id="GAA1611755.1"/>
    </source>
</evidence>
<organism evidence="3 4">
    <name type="scientific">Kribbella sancticallisti</name>
    <dbReference type="NCBI Taxonomy" id="460087"/>
    <lineage>
        <taxon>Bacteria</taxon>
        <taxon>Bacillati</taxon>
        <taxon>Actinomycetota</taxon>
        <taxon>Actinomycetes</taxon>
        <taxon>Propionibacteriales</taxon>
        <taxon>Kribbellaceae</taxon>
        <taxon>Kribbella</taxon>
    </lineage>
</organism>
<dbReference type="CDD" id="cd01109">
    <property type="entry name" value="HTH_YyaN"/>
    <property type="match status" value="1"/>
</dbReference>
<dbReference type="PROSITE" id="PS50937">
    <property type="entry name" value="HTH_MERR_2"/>
    <property type="match status" value="1"/>
</dbReference>
<name>A0ABP4QHX5_9ACTN</name>
<evidence type="ECO:0000313" key="4">
    <source>
        <dbReference type="Proteomes" id="UP001500393"/>
    </source>
</evidence>
<dbReference type="PANTHER" id="PTHR30204">
    <property type="entry name" value="REDOX-CYCLING DRUG-SENSING TRANSCRIPTIONAL ACTIVATOR SOXR"/>
    <property type="match status" value="1"/>
</dbReference>
<gene>
    <name evidence="3" type="ORF">GCM10009789_77640</name>
</gene>
<reference evidence="4" key="1">
    <citation type="journal article" date="2019" name="Int. J. Syst. Evol. Microbiol.">
        <title>The Global Catalogue of Microorganisms (GCM) 10K type strain sequencing project: providing services to taxonomists for standard genome sequencing and annotation.</title>
        <authorList>
            <consortium name="The Broad Institute Genomics Platform"/>
            <consortium name="The Broad Institute Genome Sequencing Center for Infectious Disease"/>
            <person name="Wu L."/>
            <person name="Ma J."/>
        </authorList>
    </citation>
    <scope>NUCLEOTIDE SEQUENCE [LARGE SCALE GENOMIC DNA]</scope>
    <source>
        <strain evidence="4">JCM 14969</strain>
    </source>
</reference>
<dbReference type="SUPFAM" id="SSF46955">
    <property type="entry name" value="Putative DNA-binding domain"/>
    <property type="match status" value="1"/>
</dbReference>
<dbReference type="InterPro" id="IPR047057">
    <property type="entry name" value="MerR_fam"/>
</dbReference>
<accession>A0ABP4QHX5</accession>
<dbReference type="Pfam" id="PF13411">
    <property type="entry name" value="MerR_1"/>
    <property type="match status" value="1"/>
</dbReference>
<comment type="caution">
    <text evidence="3">The sequence shown here is derived from an EMBL/GenBank/DDBJ whole genome shotgun (WGS) entry which is preliminary data.</text>
</comment>
<evidence type="ECO:0000259" key="2">
    <source>
        <dbReference type="PROSITE" id="PS50937"/>
    </source>
</evidence>
<proteinExistence type="predicted"/>
<dbReference type="EMBL" id="BAAAOS010000062">
    <property type="protein sequence ID" value="GAA1611755.1"/>
    <property type="molecule type" value="Genomic_DNA"/>
</dbReference>
<sequence>MHSRLHAADMIELTQDAGVTIGEASRISGLPVETLRYYDREGLFGDLPRDTGGRRRFTRDALGLLDVLLRLRRTGMPVEQVREFAEQIRAGDQQRAGRLALLRSHRERVAMDLAQLQADLEVIDWKIAAYQAAEDGNDPPPRESMTGN</sequence>
<dbReference type="InterPro" id="IPR009061">
    <property type="entry name" value="DNA-bd_dom_put_sf"/>
</dbReference>
<feature type="domain" description="HTH merR-type" evidence="2">
    <location>
        <begin position="20"/>
        <end position="87"/>
    </location>
</feature>
<dbReference type="PANTHER" id="PTHR30204:SF98">
    <property type="entry name" value="HTH-TYPE TRANSCRIPTIONAL REGULATOR ADHR"/>
    <property type="match status" value="1"/>
</dbReference>
<keyword evidence="4" id="KW-1185">Reference proteome</keyword>
<dbReference type="Gene3D" id="1.10.1660.10">
    <property type="match status" value="1"/>
</dbReference>
<dbReference type="SMART" id="SM00422">
    <property type="entry name" value="HTH_MERR"/>
    <property type="match status" value="1"/>
</dbReference>
<keyword evidence="1" id="KW-0238">DNA-binding</keyword>
<dbReference type="Proteomes" id="UP001500393">
    <property type="component" value="Unassembled WGS sequence"/>
</dbReference>
<dbReference type="InterPro" id="IPR000551">
    <property type="entry name" value="MerR-type_HTH_dom"/>
</dbReference>
<evidence type="ECO:0000256" key="1">
    <source>
        <dbReference type="ARBA" id="ARBA00023125"/>
    </source>
</evidence>
<protein>
    <submittedName>
        <fullName evidence="3">MerR family transcriptional regulator</fullName>
    </submittedName>
</protein>